<evidence type="ECO:0000256" key="2">
    <source>
        <dbReference type="ARBA" id="ARBA00023015"/>
    </source>
</evidence>
<keyword evidence="4" id="KW-0804">Transcription</keyword>
<evidence type="ECO:0000256" key="4">
    <source>
        <dbReference type="ARBA" id="ARBA00023163"/>
    </source>
</evidence>
<dbReference type="Pfam" id="PF00126">
    <property type="entry name" value="HTH_1"/>
    <property type="match status" value="1"/>
</dbReference>
<keyword evidence="3 6" id="KW-0238">DNA-binding</keyword>
<dbReference type="PANTHER" id="PTHR30346">
    <property type="entry name" value="TRANSCRIPTIONAL DUAL REGULATOR HCAR-RELATED"/>
    <property type="match status" value="1"/>
</dbReference>
<evidence type="ECO:0000313" key="7">
    <source>
        <dbReference type="Proteomes" id="UP000776164"/>
    </source>
</evidence>
<organism evidence="6 7">
    <name type="scientific">Subtercola frigoramans</name>
    <dbReference type="NCBI Taxonomy" id="120298"/>
    <lineage>
        <taxon>Bacteria</taxon>
        <taxon>Bacillati</taxon>
        <taxon>Actinomycetota</taxon>
        <taxon>Actinomycetes</taxon>
        <taxon>Micrococcales</taxon>
        <taxon>Microbacteriaceae</taxon>
        <taxon>Subtercola</taxon>
    </lineage>
</organism>
<sequence>MDLRQLRYVVTVAQEGGFRPAARELHIAQPPLSTAIRHLEIELGTKLFERSKRGVVPTTAGWELVVRAREILAQVDGARDAVRQGGSARKPIIRVAVLNGELAGGELTAPIMAALRARFDGAEIVLHETTFVDQVDELRNGKVDFAFVRPPIVSSDLTIVPIAQEPRCLVVGVNHPLAEAESVSIDETLKLPMLGLSAPPSWAQMWQLDDLRGGPLIDDTMGPARTVSGAQLALASGHPAITMTKSTMRFSPSPLVTSVNVEGLTPSVFAVAYRKSDTRRMTRVALDVIAVAAAENIHLVMDGELLS</sequence>
<dbReference type="PROSITE" id="PS50931">
    <property type="entry name" value="HTH_LYSR"/>
    <property type="match status" value="1"/>
</dbReference>
<protein>
    <submittedName>
        <fullName evidence="6">DNA-binding transcriptional LysR family regulator</fullName>
    </submittedName>
</protein>
<comment type="similarity">
    <text evidence="1">Belongs to the LysR transcriptional regulatory family.</text>
</comment>
<dbReference type="SUPFAM" id="SSF46785">
    <property type="entry name" value="Winged helix' DNA-binding domain"/>
    <property type="match status" value="1"/>
</dbReference>
<gene>
    <name evidence="6" type="ORF">JOE66_003274</name>
</gene>
<dbReference type="InterPro" id="IPR005119">
    <property type="entry name" value="LysR_subst-bd"/>
</dbReference>
<dbReference type="PRINTS" id="PR00039">
    <property type="entry name" value="HTHLYSR"/>
</dbReference>
<dbReference type="PANTHER" id="PTHR30346:SF0">
    <property type="entry name" value="HCA OPERON TRANSCRIPTIONAL ACTIVATOR HCAR"/>
    <property type="match status" value="1"/>
</dbReference>
<evidence type="ECO:0000259" key="5">
    <source>
        <dbReference type="PROSITE" id="PS50931"/>
    </source>
</evidence>
<dbReference type="EMBL" id="JAFBBU010000001">
    <property type="protein sequence ID" value="MBM7473640.1"/>
    <property type="molecule type" value="Genomic_DNA"/>
</dbReference>
<keyword evidence="2" id="KW-0805">Transcription regulation</keyword>
<dbReference type="GO" id="GO:0003677">
    <property type="term" value="F:DNA binding"/>
    <property type="evidence" value="ECO:0007669"/>
    <property type="project" value="UniProtKB-KW"/>
</dbReference>
<dbReference type="Pfam" id="PF03466">
    <property type="entry name" value="LysR_substrate"/>
    <property type="match status" value="1"/>
</dbReference>
<dbReference type="RefSeq" id="WP_205111240.1">
    <property type="nucleotide sequence ID" value="NZ_BAAAHT010000001.1"/>
</dbReference>
<evidence type="ECO:0000256" key="1">
    <source>
        <dbReference type="ARBA" id="ARBA00009437"/>
    </source>
</evidence>
<name>A0ABS2L976_9MICO</name>
<dbReference type="Gene3D" id="1.10.10.10">
    <property type="entry name" value="Winged helix-like DNA-binding domain superfamily/Winged helix DNA-binding domain"/>
    <property type="match status" value="1"/>
</dbReference>
<evidence type="ECO:0000313" key="6">
    <source>
        <dbReference type="EMBL" id="MBM7473640.1"/>
    </source>
</evidence>
<dbReference type="Proteomes" id="UP000776164">
    <property type="component" value="Unassembled WGS sequence"/>
</dbReference>
<accession>A0ABS2L976</accession>
<dbReference type="InterPro" id="IPR000847">
    <property type="entry name" value="LysR_HTH_N"/>
</dbReference>
<keyword evidence="7" id="KW-1185">Reference proteome</keyword>
<dbReference type="InterPro" id="IPR036388">
    <property type="entry name" value="WH-like_DNA-bd_sf"/>
</dbReference>
<dbReference type="SUPFAM" id="SSF53850">
    <property type="entry name" value="Periplasmic binding protein-like II"/>
    <property type="match status" value="1"/>
</dbReference>
<feature type="domain" description="HTH lysR-type" evidence="5">
    <location>
        <begin position="1"/>
        <end position="58"/>
    </location>
</feature>
<dbReference type="InterPro" id="IPR036390">
    <property type="entry name" value="WH_DNA-bd_sf"/>
</dbReference>
<proteinExistence type="inferred from homology"/>
<reference evidence="6 7" key="1">
    <citation type="submission" date="2021-01" db="EMBL/GenBank/DDBJ databases">
        <title>Sequencing the genomes of 1000 actinobacteria strains.</title>
        <authorList>
            <person name="Klenk H.-P."/>
        </authorList>
    </citation>
    <scope>NUCLEOTIDE SEQUENCE [LARGE SCALE GENOMIC DNA]</scope>
    <source>
        <strain evidence="6 7">DSM 13057</strain>
    </source>
</reference>
<dbReference type="Gene3D" id="3.40.190.290">
    <property type="match status" value="1"/>
</dbReference>
<evidence type="ECO:0000256" key="3">
    <source>
        <dbReference type="ARBA" id="ARBA00023125"/>
    </source>
</evidence>
<comment type="caution">
    <text evidence="6">The sequence shown here is derived from an EMBL/GenBank/DDBJ whole genome shotgun (WGS) entry which is preliminary data.</text>
</comment>